<dbReference type="EMBL" id="JASCZI010063332">
    <property type="protein sequence ID" value="MED6141226.1"/>
    <property type="molecule type" value="Genomic_DNA"/>
</dbReference>
<reference evidence="1 2" key="1">
    <citation type="journal article" date="2023" name="Plants (Basel)">
        <title>Bridging the Gap: Combining Genomics and Transcriptomics Approaches to Understand Stylosanthes scabra, an Orphan Legume from the Brazilian Caatinga.</title>
        <authorList>
            <person name="Ferreira-Neto J.R.C."/>
            <person name="da Silva M.D."/>
            <person name="Binneck E."/>
            <person name="de Melo N.F."/>
            <person name="da Silva R.H."/>
            <person name="de Melo A.L.T.M."/>
            <person name="Pandolfi V."/>
            <person name="Bustamante F.O."/>
            <person name="Brasileiro-Vidal A.C."/>
            <person name="Benko-Iseppon A.M."/>
        </authorList>
    </citation>
    <scope>NUCLEOTIDE SEQUENCE [LARGE SCALE GENOMIC DNA]</scope>
    <source>
        <tissue evidence="1">Leaves</tissue>
    </source>
</reference>
<comment type="caution">
    <text evidence="1">The sequence shown here is derived from an EMBL/GenBank/DDBJ whole genome shotgun (WGS) entry which is preliminary data.</text>
</comment>
<dbReference type="Proteomes" id="UP001341840">
    <property type="component" value="Unassembled WGS sequence"/>
</dbReference>
<keyword evidence="2" id="KW-1185">Reference proteome</keyword>
<evidence type="ECO:0000313" key="2">
    <source>
        <dbReference type="Proteomes" id="UP001341840"/>
    </source>
</evidence>
<accession>A0ABU6SXN1</accession>
<proteinExistence type="predicted"/>
<organism evidence="1 2">
    <name type="scientific">Stylosanthes scabra</name>
    <dbReference type="NCBI Taxonomy" id="79078"/>
    <lineage>
        <taxon>Eukaryota</taxon>
        <taxon>Viridiplantae</taxon>
        <taxon>Streptophyta</taxon>
        <taxon>Embryophyta</taxon>
        <taxon>Tracheophyta</taxon>
        <taxon>Spermatophyta</taxon>
        <taxon>Magnoliopsida</taxon>
        <taxon>eudicotyledons</taxon>
        <taxon>Gunneridae</taxon>
        <taxon>Pentapetalae</taxon>
        <taxon>rosids</taxon>
        <taxon>fabids</taxon>
        <taxon>Fabales</taxon>
        <taxon>Fabaceae</taxon>
        <taxon>Papilionoideae</taxon>
        <taxon>50 kb inversion clade</taxon>
        <taxon>dalbergioids sensu lato</taxon>
        <taxon>Dalbergieae</taxon>
        <taxon>Pterocarpus clade</taxon>
        <taxon>Stylosanthes</taxon>
    </lineage>
</organism>
<sequence>PQTPHTTLLHPSLHNKCTHPTVAAAAALITLPSLHRRYNPLLLVIDSPSSLLSAHRRFVVTTCVVHRRRLAARQVTITARHVPVVVSVPSSPLGYLHRR</sequence>
<protein>
    <submittedName>
        <fullName evidence="1">Uncharacterized protein</fullName>
    </submittedName>
</protein>
<evidence type="ECO:0000313" key="1">
    <source>
        <dbReference type="EMBL" id="MED6141226.1"/>
    </source>
</evidence>
<gene>
    <name evidence="1" type="ORF">PIB30_101153</name>
</gene>
<name>A0ABU6SXN1_9FABA</name>
<feature type="non-terminal residue" evidence="1">
    <location>
        <position position="1"/>
    </location>
</feature>